<dbReference type="PANTHER" id="PTHR36456:SF1">
    <property type="entry name" value="UPF0232 PROTEIN SCO3875"/>
    <property type="match status" value="1"/>
</dbReference>
<dbReference type="InterPro" id="IPR007922">
    <property type="entry name" value="DciA-like"/>
</dbReference>
<evidence type="ECO:0000313" key="2">
    <source>
        <dbReference type="EMBL" id="VAW36721.1"/>
    </source>
</evidence>
<name>A0A3B0V109_9ZZZZ</name>
<dbReference type="PANTHER" id="PTHR36456">
    <property type="entry name" value="UPF0232 PROTEIN SCO3875"/>
    <property type="match status" value="1"/>
</dbReference>
<evidence type="ECO:0008006" key="3">
    <source>
        <dbReference type="Google" id="ProtNLM"/>
    </source>
</evidence>
<sequence length="163" mass="19469">MVYFVAAMKRTNNKSPLLLSSNLQRIFGYKNWQSQWEFFILARKWPEVAGRDVAAQTSPAYTRKDVLWVYVRSSVWMQHMQTLKPGLLEQVRRVLPQAEITDIRWLMEPVERRPEEERRARPVDRRLDPEQQEAFEESATTVKDKRCREALCRLWQVFQQKSG</sequence>
<feature type="region of interest" description="Disordered" evidence="1">
    <location>
        <begin position="117"/>
        <end position="138"/>
    </location>
</feature>
<feature type="compositionally biased region" description="Basic and acidic residues" evidence="1">
    <location>
        <begin position="117"/>
        <end position="129"/>
    </location>
</feature>
<protein>
    <recommendedName>
        <fullName evidence="3">Zn-ribbon-containing, possibly RNA-binding protein and truncated derivatives</fullName>
    </recommendedName>
</protein>
<accession>A0A3B0V109</accession>
<gene>
    <name evidence="2" type="ORF">MNBD_DELTA04-1437</name>
</gene>
<proteinExistence type="predicted"/>
<reference evidence="2" key="1">
    <citation type="submission" date="2018-06" db="EMBL/GenBank/DDBJ databases">
        <authorList>
            <person name="Zhirakovskaya E."/>
        </authorList>
    </citation>
    <scope>NUCLEOTIDE SEQUENCE</scope>
</reference>
<dbReference type="Pfam" id="PF05258">
    <property type="entry name" value="DciA"/>
    <property type="match status" value="1"/>
</dbReference>
<dbReference type="AlphaFoldDB" id="A0A3B0V109"/>
<dbReference type="EMBL" id="UOEY01000028">
    <property type="protein sequence ID" value="VAW36721.1"/>
    <property type="molecule type" value="Genomic_DNA"/>
</dbReference>
<evidence type="ECO:0000256" key="1">
    <source>
        <dbReference type="SAM" id="MobiDB-lite"/>
    </source>
</evidence>
<organism evidence="2">
    <name type="scientific">hydrothermal vent metagenome</name>
    <dbReference type="NCBI Taxonomy" id="652676"/>
    <lineage>
        <taxon>unclassified sequences</taxon>
        <taxon>metagenomes</taxon>
        <taxon>ecological metagenomes</taxon>
    </lineage>
</organism>